<gene>
    <name evidence="2" type="ORF">PFLCHA0_c54590</name>
</gene>
<evidence type="ECO:0000256" key="1">
    <source>
        <dbReference type="SAM" id="SignalP"/>
    </source>
</evidence>
<accession>A0A2C9EU46</accession>
<dbReference type="RefSeq" id="WP_015637191.1">
    <property type="nucleotide sequence ID" value="NC_021237.1"/>
</dbReference>
<name>A0A2C9EU46_PSEPH</name>
<dbReference type="HOGENOM" id="CLU_086914_0_0_6"/>
<proteinExistence type="predicted"/>
<dbReference type="AlphaFoldDB" id="A0A2C9EU46"/>
<evidence type="ECO:0000313" key="2">
    <source>
        <dbReference type="EMBL" id="AGL87197.1"/>
    </source>
</evidence>
<feature type="chain" id="PRO_5012203419" description="DUF1175 domain-containing protein" evidence="1">
    <location>
        <begin position="29"/>
        <end position="219"/>
    </location>
</feature>
<protein>
    <recommendedName>
        <fullName evidence="4">DUF1175 domain-containing protein</fullName>
    </recommendedName>
</protein>
<dbReference type="InterPro" id="IPR009558">
    <property type="entry name" value="DUF1175"/>
</dbReference>
<dbReference type="KEGG" id="pprc:PFLCHA0_c54590"/>
<sequence length="219" mass="24425">MACPVSALRKGLSSLGLLALLLSSAVGATQAPPLDVQQSQVFRAWFVRIAQEQLSQGPSPRWYQQDCAGLVRFAANEALKVHDNKWLRANGMSNRYLPPELQLSEGQRGLAQQWQQGGGQTGPYVNAIKLIQFNSHLVSRDLGQARPGDLLFFDQGDDQHLMIWMGRNIAYHTGTTTPTDNGMRSASVQQLMTWKDTRWIPDSANPNFIGIYRLNFLTQ</sequence>
<keyword evidence="1" id="KW-0732">Signal</keyword>
<organism evidence="2 3">
    <name type="scientific">Pseudomonas protegens (strain DSM 19095 / LMG 27888 / CFBP 6595 / CHA0)</name>
    <dbReference type="NCBI Taxonomy" id="1124983"/>
    <lineage>
        <taxon>Bacteria</taxon>
        <taxon>Pseudomonadati</taxon>
        <taxon>Pseudomonadota</taxon>
        <taxon>Gammaproteobacteria</taxon>
        <taxon>Pseudomonadales</taxon>
        <taxon>Pseudomonadaceae</taxon>
        <taxon>Pseudomonas</taxon>
    </lineage>
</organism>
<evidence type="ECO:0008006" key="4">
    <source>
        <dbReference type="Google" id="ProtNLM"/>
    </source>
</evidence>
<dbReference type="Proteomes" id="UP000013940">
    <property type="component" value="Chromosome"/>
</dbReference>
<dbReference type="eggNOG" id="COG3234">
    <property type="taxonomic scope" value="Bacteria"/>
</dbReference>
<dbReference type="Gene3D" id="3.90.1720.10">
    <property type="entry name" value="endopeptidase domain like (from Nostoc punctiforme)"/>
    <property type="match status" value="1"/>
</dbReference>
<dbReference type="EMBL" id="CP003190">
    <property type="protein sequence ID" value="AGL87197.1"/>
    <property type="molecule type" value="Genomic_DNA"/>
</dbReference>
<evidence type="ECO:0000313" key="3">
    <source>
        <dbReference type="Proteomes" id="UP000013940"/>
    </source>
</evidence>
<dbReference type="Pfam" id="PF06672">
    <property type="entry name" value="DUF1175"/>
    <property type="match status" value="1"/>
</dbReference>
<feature type="signal peptide" evidence="1">
    <location>
        <begin position="1"/>
        <end position="28"/>
    </location>
</feature>
<reference evidence="3" key="1">
    <citation type="journal article" date="2014" name="Genome Announc.">
        <title>Full-genome sequence of the plant growth-promoting bacterium Pseudomonas protegens CHA0.</title>
        <authorList>
            <person name="Jousset A."/>
            <person name="Schuldes J."/>
            <person name="Keel C."/>
            <person name="Maurhofer M."/>
            <person name="Daniel R."/>
            <person name="Scheu S."/>
            <person name="Thuermer A."/>
        </authorList>
    </citation>
    <scope>NUCLEOTIDE SEQUENCE [LARGE SCALE GENOMIC DNA]</scope>
    <source>
        <strain evidence="3">DSM 19095 / LMG 27888 / CFBP 6595 / CHA0</strain>
    </source>
</reference>
<dbReference type="GeneID" id="57478453"/>